<keyword evidence="1" id="KW-0812">Transmembrane</keyword>
<gene>
    <name evidence="4" type="ORF">MCOO_06150</name>
</gene>
<dbReference type="CDD" id="cd01948">
    <property type="entry name" value="EAL"/>
    <property type="match status" value="1"/>
</dbReference>
<dbReference type="CDD" id="cd01949">
    <property type="entry name" value="GGDEF"/>
    <property type="match status" value="1"/>
</dbReference>
<dbReference type="InterPro" id="IPR035919">
    <property type="entry name" value="EAL_sf"/>
</dbReference>
<feature type="transmembrane region" description="Helical" evidence="1">
    <location>
        <begin position="176"/>
        <end position="197"/>
    </location>
</feature>
<feature type="transmembrane region" description="Helical" evidence="1">
    <location>
        <begin position="76"/>
        <end position="98"/>
    </location>
</feature>
<feature type="transmembrane region" description="Helical" evidence="1">
    <location>
        <begin position="110"/>
        <end position="129"/>
    </location>
</feature>
<dbReference type="Pfam" id="PF00990">
    <property type="entry name" value="GGDEF"/>
    <property type="match status" value="1"/>
</dbReference>
<dbReference type="NCBIfam" id="TIGR00254">
    <property type="entry name" value="GGDEF"/>
    <property type="match status" value="1"/>
</dbReference>
<dbReference type="PANTHER" id="PTHR44757">
    <property type="entry name" value="DIGUANYLATE CYCLASE DGCP"/>
    <property type="match status" value="1"/>
</dbReference>
<dbReference type="Gene3D" id="3.30.70.270">
    <property type="match status" value="1"/>
</dbReference>
<feature type="transmembrane region" description="Helical" evidence="1">
    <location>
        <begin position="277"/>
        <end position="296"/>
    </location>
</feature>
<feature type="transmembrane region" description="Helical" evidence="1">
    <location>
        <begin position="209"/>
        <end position="229"/>
    </location>
</feature>
<feature type="transmembrane region" description="Helical" evidence="1">
    <location>
        <begin position="141"/>
        <end position="161"/>
    </location>
</feature>
<dbReference type="SMART" id="SM00052">
    <property type="entry name" value="EAL"/>
    <property type="match status" value="1"/>
</dbReference>
<organism evidence="4 5">
    <name type="scientific">Mycobacterium cookii</name>
    <dbReference type="NCBI Taxonomy" id="1775"/>
    <lineage>
        <taxon>Bacteria</taxon>
        <taxon>Bacillati</taxon>
        <taxon>Actinomycetota</taxon>
        <taxon>Actinomycetes</taxon>
        <taxon>Mycobacteriales</taxon>
        <taxon>Mycobacteriaceae</taxon>
        <taxon>Mycobacterium</taxon>
    </lineage>
</organism>
<name>A0A7I7KR23_9MYCO</name>
<dbReference type="PANTHER" id="PTHR44757:SF2">
    <property type="entry name" value="BIOFILM ARCHITECTURE MAINTENANCE PROTEIN MBAA"/>
    <property type="match status" value="1"/>
</dbReference>
<feature type="domain" description="EAL" evidence="2">
    <location>
        <begin position="526"/>
        <end position="779"/>
    </location>
</feature>
<feature type="transmembrane region" description="Helical" evidence="1">
    <location>
        <begin position="44"/>
        <end position="64"/>
    </location>
</feature>
<dbReference type="KEGG" id="mcoo:MCOO_06150"/>
<dbReference type="SUPFAM" id="SSF55073">
    <property type="entry name" value="Nucleotide cyclase"/>
    <property type="match status" value="1"/>
</dbReference>
<keyword evidence="1" id="KW-1133">Transmembrane helix</keyword>
<accession>A0A7I7KR23</accession>
<dbReference type="InterPro" id="IPR001633">
    <property type="entry name" value="EAL_dom"/>
</dbReference>
<feature type="transmembrane region" description="Helical" evidence="1">
    <location>
        <begin position="14"/>
        <end position="32"/>
    </location>
</feature>
<dbReference type="InterPro" id="IPR052155">
    <property type="entry name" value="Biofilm_reg_signaling"/>
</dbReference>
<dbReference type="PROSITE" id="PS50887">
    <property type="entry name" value="GGDEF"/>
    <property type="match status" value="1"/>
</dbReference>
<dbReference type="SUPFAM" id="SSF141868">
    <property type="entry name" value="EAL domain-like"/>
    <property type="match status" value="1"/>
</dbReference>
<dbReference type="SMART" id="SM00267">
    <property type="entry name" value="GGDEF"/>
    <property type="match status" value="1"/>
</dbReference>
<keyword evidence="5" id="KW-1185">Reference proteome</keyword>
<dbReference type="Proteomes" id="UP000465866">
    <property type="component" value="Chromosome"/>
</dbReference>
<reference evidence="4 5" key="1">
    <citation type="journal article" date="2019" name="Emerg. Microbes Infect.">
        <title>Comprehensive subspecies identification of 175 nontuberculous mycobacteria species based on 7547 genomic profiles.</title>
        <authorList>
            <person name="Matsumoto Y."/>
            <person name="Kinjo T."/>
            <person name="Motooka D."/>
            <person name="Nabeya D."/>
            <person name="Jung N."/>
            <person name="Uechi K."/>
            <person name="Horii T."/>
            <person name="Iida T."/>
            <person name="Fujita J."/>
            <person name="Nakamura S."/>
        </authorList>
    </citation>
    <scope>NUCLEOTIDE SEQUENCE [LARGE SCALE GENOMIC DNA]</scope>
    <source>
        <strain evidence="4 5">JCM 12404</strain>
    </source>
</reference>
<evidence type="ECO:0000259" key="3">
    <source>
        <dbReference type="PROSITE" id="PS50887"/>
    </source>
</evidence>
<evidence type="ECO:0000259" key="2">
    <source>
        <dbReference type="PROSITE" id="PS50883"/>
    </source>
</evidence>
<dbReference type="PROSITE" id="PS50883">
    <property type="entry name" value="EAL"/>
    <property type="match status" value="1"/>
</dbReference>
<evidence type="ECO:0000313" key="5">
    <source>
        <dbReference type="Proteomes" id="UP000465866"/>
    </source>
</evidence>
<evidence type="ECO:0000256" key="1">
    <source>
        <dbReference type="SAM" id="Phobius"/>
    </source>
</evidence>
<dbReference type="Pfam" id="PF00563">
    <property type="entry name" value="EAL"/>
    <property type="match status" value="1"/>
</dbReference>
<feature type="transmembrane region" description="Helical" evidence="1">
    <location>
        <begin position="241"/>
        <end position="257"/>
    </location>
</feature>
<feature type="domain" description="GGDEF" evidence="3">
    <location>
        <begin position="368"/>
        <end position="501"/>
    </location>
</feature>
<dbReference type="InterPro" id="IPR029787">
    <property type="entry name" value="Nucleotide_cyclase"/>
</dbReference>
<dbReference type="EMBL" id="AP022569">
    <property type="protein sequence ID" value="BBX44600.1"/>
    <property type="molecule type" value="Genomic_DNA"/>
</dbReference>
<keyword evidence="1" id="KW-0472">Membrane</keyword>
<dbReference type="InterPro" id="IPR000160">
    <property type="entry name" value="GGDEF_dom"/>
</dbReference>
<sequence>MGAVAPPPTGLRRLVRIAAVPTAAWLTVAVWFQTGWGGSSTLAVVHSAAGLFFPTFAAVSTAVAARRSGGRERTAWLVMTLGLVALEFGAMTVLFHRYWRGSVYPLYPPAAMVGYLILPFVVCVAVLIFPVGYPGVARVRMVLDGAIVAASLFVVAWVTLLRDVYSSTRVGGVDKLLSIACPVSGVVTVTVAVLVLAHADTRWRETLTVLTVGLTLIAASGSAYVYLLARGIYLFDSPLGMGWPAGLVLIGVAALSYPSSAPDPSGKPAALLSDPFYLWLPYIPLAVAGGLELAQFRDHLVSDPARAAAPWLIIAVLARQFLVVAENRRLLHSASDRALHDPLTNLANRVLFHDRLEHAMQLHHRDHRSVAVLSMDLDDFKLINDNLGHPVGDALLVQAAQRLMCCVRTGDTVARLGGDEFAVLIEGAGENVHLIVYQIMEAFERPFTPDGEVIFMRPSAGLAVASLDQPELHATDLLKHADMAMYSAKRQGGGLQTFSPDMHVRVDDGLSFATSDTPPPRGGLGEVRLLSDLRQAINHRALTVLYQPKVDLRTTDVVGAEALVRWPHPVFGLVRPQQFLPLVRQHGLMRTFTDLVLDQALADAAQWLHRGIDVPVAVNLFPPLVGDLTLPDRIFDALDRHELPGDSLIIEITEDLLLDNIERTRDVLEALRERRIHIALDDFGSGYSALTYLRKLPIDEVKVDYDLIGHVLIDPRAEAIVRAVIDLAHALNVTTVAEGVENIRIAEWLRDRGCEVAQGVLYSPPVAASAMMQLIASSAAR</sequence>
<dbReference type="Gene3D" id="3.20.20.450">
    <property type="entry name" value="EAL domain"/>
    <property type="match status" value="1"/>
</dbReference>
<protein>
    <submittedName>
        <fullName evidence="4">GGDEF-domain containing protein</fullName>
    </submittedName>
</protein>
<dbReference type="AlphaFoldDB" id="A0A7I7KR23"/>
<proteinExistence type="predicted"/>
<dbReference type="RefSeq" id="WP_163775031.1">
    <property type="nucleotide sequence ID" value="NZ_AP022569.1"/>
</dbReference>
<evidence type="ECO:0000313" key="4">
    <source>
        <dbReference type="EMBL" id="BBX44600.1"/>
    </source>
</evidence>
<dbReference type="InterPro" id="IPR043128">
    <property type="entry name" value="Rev_trsase/Diguanyl_cyclase"/>
</dbReference>